<dbReference type="EMBL" id="BOPG01000052">
    <property type="protein sequence ID" value="GIJ60336.1"/>
    <property type="molecule type" value="Genomic_DNA"/>
</dbReference>
<proteinExistence type="predicted"/>
<feature type="transmembrane region" description="Helical" evidence="1">
    <location>
        <begin position="477"/>
        <end position="497"/>
    </location>
</feature>
<dbReference type="Gene3D" id="3.40.1090.10">
    <property type="entry name" value="Cytosolic phospholipase A2 catalytic domain"/>
    <property type="match status" value="1"/>
</dbReference>
<keyword evidence="1" id="KW-0472">Membrane</keyword>
<evidence type="ECO:0000313" key="3">
    <source>
        <dbReference type="Proteomes" id="UP000612585"/>
    </source>
</evidence>
<feature type="transmembrane region" description="Helical" evidence="1">
    <location>
        <begin position="294"/>
        <end position="314"/>
    </location>
</feature>
<feature type="transmembrane region" description="Helical" evidence="1">
    <location>
        <begin position="204"/>
        <end position="224"/>
    </location>
</feature>
<feature type="transmembrane region" description="Helical" evidence="1">
    <location>
        <begin position="407"/>
        <end position="429"/>
    </location>
</feature>
<feature type="transmembrane region" description="Helical" evidence="1">
    <location>
        <begin position="320"/>
        <end position="342"/>
    </location>
</feature>
<keyword evidence="1" id="KW-0812">Transmembrane</keyword>
<accession>A0A8J3ZEW6</accession>
<name>A0A8J3ZEW6_9ACTN</name>
<feature type="transmembrane region" description="Helical" evidence="1">
    <location>
        <begin position="244"/>
        <end position="262"/>
    </location>
</feature>
<feature type="transmembrane region" description="Helical" evidence="1">
    <location>
        <begin position="158"/>
        <end position="184"/>
    </location>
</feature>
<evidence type="ECO:0008006" key="4">
    <source>
        <dbReference type="Google" id="ProtNLM"/>
    </source>
</evidence>
<keyword evidence="1" id="KW-1133">Transmembrane helix</keyword>
<feature type="transmembrane region" description="Helical" evidence="1">
    <location>
        <begin position="124"/>
        <end position="152"/>
    </location>
</feature>
<feature type="transmembrane region" description="Helical" evidence="1">
    <location>
        <begin position="23"/>
        <end position="42"/>
    </location>
</feature>
<dbReference type="AlphaFoldDB" id="A0A8J3ZEW6"/>
<evidence type="ECO:0000313" key="2">
    <source>
        <dbReference type="EMBL" id="GIJ60336.1"/>
    </source>
</evidence>
<feature type="transmembrane region" description="Helical" evidence="1">
    <location>
        <begin position="90"/>
        <end position="112"/>
    </location>
</feature>
<dbReference type="RefSeq" id="WP_204004489.1">
    <property type="nucleotide sequence ID" value="NZ_BOPG01000052.1"/>
</dbReference>
<feature type="transmembrane region" description="Helical" evidence="1">
    <location>
        <begin position="373"/>
        <end position="395"/>
    </location>
</feature>
<comment type="caution">
    <text evidence="2">The sequence shown here is derived from an EMBL/GenBank/DDBJ whole genome shotgun (WGS) entry which is preliminary data.</text>
</comment>
<dbReference type="SUPFAM" id="SSF52151">
    <property type="entry name" value="FabD/lysophospholipase-like"/>
    <property type="match status" value="1"/>
</dbReference>
<feature type="transmembrane region" description="Helical" evidence="1">
    <location>
        <begin position="503"/>
        <end position="525"/>
    </location>
</feature>
<dbReference type="InterPro" id="IPR016035">
    <property type="entry name" value="Acyl_Trfase/lysoPLipase"/>
</dbReference>
<sequence length="1039" mass="110637">MVGSLTNTADAAAAKQPQVVPGLPVMSALALVLLVAGAITMGETDRLVTGALTPSGESRSVTDVVGIGAWGGPEAWTTWLELSEDLRRSVAGWIFMHARFDIALYVGYWLLLRPLVKDIRVAGAALWTLLAVETIETGLLCAAAALLWWGWVPAAVRWALVGVATVKWLTVVVLAIAAVADEALRRRIGAATRLVGRAVWEQRLSFVVVAVLSVLSLVPLPDIWDQLPDVQRSWLDGNASDWLHPVYAVFVTVLVAVCLFVIGRLRSERVWTTYVGVGSDGRPEPPRDLGNTWWLWWLAVSVATLVVAVVLVLLPGDGTVGWWNVGVVAAVPVLIVGLSIVVERTSKGRRDPEEVDPEMGRRRAEQTWRTGDVLAVSILVGSGLGLVRSLTAPILLGPDESRLNVWLIRFAVFLVGVIVAAVGFPLAAVGLCKLDGKALADEERKPPVEDRKVAVLRLLRPSDNGPRRAPLQTSAGWVFFLTAIAMIAAFVLVPLQISRSLGVVASTVLALGTWVVVLGFVIVHLQHYRPPAVLEALGMRSTPVLTMLLVFPLIASQVASDPDLHAVSGPPGGLPAAPPERPTLSQAFTDWLNRSKDCDRTVGGQTVRPMVLVAASGGGIRAAMWTAGVLERLRDSGPCGAQSVFLSSGVSGGSVGLVLARGDTPTLDAERLAEPHGLAAVLTGTLVGDLFAGSTGLRVPSWSLSNRDGNEPAGRERWRWRDRAGLMEAVWEYRVPSLTGRFDASVRGPGGVLVLNSAAAGRGCRVFISQVSLNTGIGETARTGDDAGRREADPALCQGQTNDPPASIDLQDAYGNCTPDMSWATAAMLSARFPTITPAGRVPPTARVLPSGTEECGPRPDLQLVDGGYAESSGIGTLADITPVLQQIVRNHNTTRGSGLPLVVPVVLYLEDETRRDIVYKPPPLAAEVVVPQAGTKAKELQISSGTWLQRMAGIIADPCPPVEREPCEDIVKSVRKDLSEGIIIAAPLTKPSVEAPLGWTLSQDSRNRLKEEIAAEGCPSALPGRYACLNQLITMLDA</sequence>
<organism evidence="2 3">
    <name type="scientific">Virgisporangium aurantiacum</name>
    <dbReference type="NCBI Taxonomy" id="175570"/>
    <lineage>
        <taxon>Bacteria</taxon>
        <taxon>Bacillati</taxon>
        <taxon>Actinomycetota</taxon>
        <taxon>Actinomycetes</taxon>
        <taxon>Micromonosporales</taxon>
        <taxon>Micromonosporaceae</taxon>
        <taxon>Virgisporangium</taxon>
    </lineage>
</organism>
<protein>
    <recommendedName>
        <fullName evidence="4">Patatin-like phospholipase</fullName>
    </recommendedName>
</protein>
<evidence type="ECO:0000256" key="1">
    <source>
        <dbReference type="SAM" id="Phobius"/>
    </source>
</evidence>
<dbReference type="Proteomes" id="UP000612585">
    <property type="component" value="Unassembled WGS sequence"/>
</dbReference>
<reference evidence="2" key="1">
    <citation type="submission" date="2021-01" db="EMBL/GenBank/DDBJ databases">
        <title>Whole genome shotgun sequence of Virgisporangium aurantiacum NBRC 16421.</title>
        <authorList>
            <person name="Komaki H."/>
            <person name="Tamura T."/>
        </authorList>
    </citation>
    <scope>NUCLEOTIDE SEQUENCE</scope>
    <source>
        <strain evidence="2">NBRC 16421</strain>
    </source>
</reference>
<gene>
    <name evidence="2" type="ORF">Vau01_078520</name>
</gene>
<keyword evidence="3" id="KW-1185">Reference proteome</keyword>
<feature type="transmembrane region" description="Helical" evidence="1">
    <location>
        <begin position="537"/>
        <end position="555"/>
    </location>
</feature>